<gene>
    <name evidence="1" type="ORF">HMPREF0758_4738</name>
</gene>
<name>D4E988_SEROD</name>
<dbReference type="EMBL" id="ADBY01000058">
    <property type="protein sequence ID" value="EFE93854.1"/>
    <property type="molecule type" value="Genomic_DNA"/>
</dbReference>
<organism evidence="1 2">
    <name type="scientific">Serratia odorifera DSM 4582</name>
    <dbReference type="NCBI Taxonomy" id="667129"/>
    <lineage>
        <taxon>Bacteria</taxon>
        <taxon>Pseudomonadati</taxon>
        <taxon>Pseudomonadota</taxon>
        <taxon>Gammaproteobacteria</taxon>
        <taxon>Enterobacterales</taxon>
        <taxon>Yersiniaceae</taxon>
        <taxon>Serratia</taxon>
    </lineage>
</organism>
<dbReference type="Proteomes" id="UP000005723">
    <property type="component" value="Unassembled WGS sequence"/>
</dbReference>
<keyword evidence="2" id="KW-1185">Reference proteome</keyword>
<evidence type="ECO:0000313" key="2">
    <source>
        <dbReference type="Proteomes" id="UP000005723"/>
    </source>
</evidence>
<accession>D4E988</accession>
<dbReference type="HOGENOM" id="CLU_3011800_0_0_6"/>
<protein>
    <submittedName>
        <fullName evidence="1">Uncharacterized protein</fullName>
    </submittedName>
</protein>
<proteinExistence type="predicted"/>
<dbReference type="RefSeq" id="WP_004965597.1">
    <property type="nucleotide sequence ID" value="NZ_GG753567.1"/>
</dbReference>
<sequence length="56" mass="5959">MFSTMALVLGDGKPGRGIGAQPDYGDEFITRRGGGVFQKTQKAARAASLRNCRVSN</sequence>
<dbReference type="AlphaFoldDB" id="D4E988"/>
<comment type="caution">
    <text evidence="1">The sequence shown here is derived from an EMBL/GenBank/DDBJ whole genome shotgun (WGS) entry which is preliminary data.</text>
</comment>
<reference evidence="1 2" key="1">
    <citation type="submission" date="2010-01" db="EMBL/GenBank/DDBJ databases">
        <authorList>
            <person name="Muzny D."/>
            <person name="Qin X."/>
            <person name="Deng J."/>
            <person name="Jiang H."/>
            <person name="Liu Y."/>
            <person name="Qu J."/>
            <person name="Song X.-Z."/>
            <person name="Zhang L."/>
            <person name="Thornton R."/>
            <person name="Coyle M."/>
            <person name="Francisco L."/>
            <person name="Jackson L."/>
            <person name="Javaid M."/>
            <person name="Korchina V."/>
            <person name="Kovar C."/>
            <person name="Mata R."/>
            <person name="Mathew T."/>
            <person name="Ngo R."/>
            <person name="Nguyen L."/>
            <person name="Nguyen N."/>
            <person name="Okwuonu G."/>
            <person name="Ongeri F."/>
            <person name="Pham C."/>
            <person name="Simmons D."/>
            <person name="Wilczek-Boney K."/>
            <person name="Hale W."/>
            <person name="Jakkamsetti A."/>
            <person name="Pham P."/>
            <person name="Ruth R."/>
            <person name="San Lucas F."/>
            <person name="Warren J."/>
            <person name="Zhang J."/>
            <person name="Zhao Z."/>
            <person name="Zhou C."/>
            <person name="Zhu D."/>
            <person name="Lee S."/>
            <person name="Bess C."/>
            <person name="Blankenburg K."/>
            <person name="Forbes L."/>
            <person name="Fu Q."/>
            <person name="Gubbala S."/>
            <person name="Hirani K."/>
            <person name="Jayaseelan J.C."/>
            <person name="Lara F."/>
            <person name="Munidasa M."/>
            <person name="Palculict T."/>
            <person name="Patil S."/>
            <person name="Pu L.-L."/>
            <person name="Saada N."/>
            <person name="Tang L."/>
            <person name="Weissenberger G."/>
            <person name="Zhu Y."/>
            <person name="Hemphill L."/>
            <person name="Shang Y."/>
            <person name="Youmans B."/>
            <person name="Ayvaz T."/>
            <person name="Ross M."/>
            <person name="Santibanez J."/>
            <person name="Aqrawi P."/>
            <person name="Gross S."/>
            <person name="Joshi V."/>
            <person name="Fowler G."/>
            <person name="Nazareth L."/>
            <person name="Reid J."/>
            <person name="Worley K."/>
            <person name="Petrosino J."/>
            <person name="Highlander S."/>
            <person name="Gibbs R."/>
        </authorList>
    </citation>
    <scope>NUCLEOTIDE SEQUENCE [LARGE SCALE GENOMIC DNA]</scope>
    <source>
        <strain evidence="1 2">DSM 4582</strain>
    </source>
</reference>
<evidence type="ECO:0000313" key="1">
    <source>
        <dbReference type="EMBL" id="EFE93854.1"/>
    </source>
</evidence>